<feature type="compositionally biased region" description="Polar residues" evidence="1">
    <location>
        <begin position="546"/>
        <end position="565"/>
    </location>
</feature>
<feature type="compositionally biased region" description="Polar residues" evidence="1">
    <location>
        <begin position="133"/>
        <end position="149"/>
    </location>
</feature>
<evidence type="ECO:0000259" key="2">
    <source>
        <dbReference type="PROSITE" id="PS51840"/>
    </source>
</evidence>
<proteinExistence type="predicted"/>
<evidence type="ECO:0000313" key="3">
    <source>
        <dbReference type="EMBL" id="EGG12053.1"/>
    </source>
</evidence>
<evidence type="ECO:0000256" key="1">
    <source>
        <dbReference type="SAM" id="MobiDB-lite"/>
    </source>
</evidence>
<dbReference type="VEuPathDB" id="FungiDB:MELLADRAFT_115117"/>
<dbReference type="InterPro" id="IPR019448">
    <property type="entry name" value="NT-C2"/>
</dbReference>
<dbReference type="EMBL" id="GL883091">
    <property type="protein sequence ID" value="EGG12053.1"/>
    <property type="molecule type" value="Genomic_DNA"/>
</dbReference>
<dbReference type="RefSeq" id="XP_007404428.1">
    <property type="nucleotide sequence ID" value="XM_007404366.1"/>
</dbReference>
<feature type="region of interest" description="Disordered" evidence="1">
    <location>
        <begin position="366"/>
        <end position="450"/>
    </location>
</feature>
<dbReference type="OrthoDB" id="3365224at2759"/>
<dbReference type="AlphaFoldDB" id="F4R5I2"/>
<dbReference type="PROSITE" id="PS51840">
    <property type="entry name" value="C2_NT"/>
    <property type="match status" value="1"/>
</dbReference>
<dbReference type="PANTHER" id="PTHR21456:SF1">
    <property type="entry name" value="C2 NT-TYPE DOMAIN-CONTAINING PROTEIN"/>
    <property type="match status" value="1"/>
</dbReference>
<dbReference type="GeneID" id="18925529"/>
<dbReference type="eggNOG" id="ENOG502RDJF">
    <property type="taxonomic scope" value="Eukaryota"/>
</dbReference>
<feature type="domain" description="C2 NT-type" evidence="2">
    <location>
        <begin position="6"/>
        <end position="358"/>
    </location>
</feature>
<feature type="region of interest" description="Disordered" evidence="1">
    <location>
        <begin position="534"/>
        <end position="565"/>
    </location>
</feature>
<dbReference type="KEGG" id="mlr:MELLADRAFT_115117"/>
<dbReference type="Pfam" id="PF10358">
    <property type="entry name" value="NT-C2"/>
    <property type="match status" value="1"/>
</dbReference>
<name>F4R5I2_MELLP</name>
<feature type="compositionally biased region" description="Low complexity" evidence="1">
    <location>
        <begin position="390"/>
        <end position="416"/>
    </location>
</feature>
<keyword evidence="4" id="KW-1185">Reference proteome</keyword>
<feature type="region of interest" description="Disordered" evidence="1">
    <location>
        <begin position="97"/>
        <end position="175"/>
    </location>
</feature>
<gene>
    <name evidence="3" type="ORF">MELLADRAFT_115117</name>
</gene>
<sequence>MDALQRALNLNRTVNFDCTITVDQLVNVPLLNGKFKLKWKFAHPITTVHLEAQLKAKHVATTITHRLAMSDDESHLPQNLLRSSQPHHSSFGIIQNSQQDEGSAHHSYQAGPSGANLPDLSNTRSSIMGRGRSLTQSTYLPSHYPSNDPQPGYVTDLGAHEMPGSNAPGTTYTFKDSAHSRFGSPSIITPDATPTLNNSIFGSEDGYKLNSVTPRPGYNPNPTTPNSQMIEAPCKAESSGSTPYVDVKNHSAVFRQAFRCPVSIAVTKEGRLQPSILTIVVKQEHVGEDGRREVSRHGTVAIDLSRFTPFMAQDVKEQVIIGEHELEAQKKRRVEKTKFLLQECRTNASLKLQIQMDYLSGATSYKTSAAGSPISDHAHSPHEDAKSVYSIAKSSSGSPDSSILSSNSSYHNPSGALKKVQISPSTYHMGERSSHSSGHRARPFKSHQHETTLQVADELIDVLFSNAYVPSSGPVTQRLQSAKRKKERTEKLVTTHDAKSLHLSIRSSQTNKSSAPRPTMMSVWENSIFLKPREEDDDAASRKSGKSFQSKFRSLSRLTALHSTS</sequence>
<reference evidence="4" key="1">
    <citation type="journal article" date="2011" name="Proc. Natl. Acad. Sci. U.S.A.">
        <title>Obligate biotrophy features unraveled by the genomic analysis of rust fungi.</title>
        <authorList>
            <person name="Duplessis S."/>
            <person name="Cuomo C.A."/>
            <person name="Lin Y.-C."/>
            <person name="Aerts A."/>
            <person name="Tisserant E."/>
            <person name="Veneault-Fourrey C."/>
            <person name="Joly D.L."/>
            <person name="Hacquard S."/>
            <person name="Amselem J."/>
            <person name="Cantarel B.L."/>
            <person name="Chiu R."/>
            <person name="Coutinho P.M."/>
            <person name="Feau N."/>
            <person name="Field M."/>
            <person name="Frey P."/>
            <person name="Gelhaye E."/>
            <person name="Goldberg J."/>
            <person name="Grabherr M.G."/>
            <person name="Kodira C.D."/>
            <person name="Kohler A."/>
            <person name="Kuees U."/>
            <person name="Lindquist E.A."/>
            <person name="Lucas S.M."/>
            <person name="Mago R."/>
            <person name="Mauceli E."/>
            <person name="Morin E."/>
            <person name="Murat C."/>
            <person name="Pangilinan J.L."/>
            <person name="Park R."/>
            <person name="Pearson M."/>
            <person name="Quesneville H."/>
            <person name="Rouhier N."/>
            <person name="Sakthikumar S."/>
            <person name="Salamov A.A."/>
            <person name="Schmutz J."/>
            <person name="Selles B."/>
            <person name="Shapiro H."/>
            <person name="Tanguay P."/>
            <person name="Tuskan G.A."/>
            <person name="Henrissat B."/>
            <person name="Van de Peer Y."/>
            <person name="Rouze P."/>
            <person name="Ellis J.G."/>
            <person name="Dodds P.N."/>
            <person name="Schein J.E."/>
            <person name="Zhong S."/>
            <person name="Hamelin R.C."/>
            <person name="Grigoriev I.V."/>
            <person name="Szabo L.J."/>
            <person name="Martin F."/>
        </authorList>
    </citation>
    <scope>NUCLEOTIDE SEQUENCE [LARGE SCALE GENOMIC DNA]</scope>
    <source>
        <strain evidence="4">98AG31 / pathotype 3-4-7</strain>
    </source>
</reference>
<evidence type="ECO:0000313" key="4">
    <source>
        <dbReference type="Proteomes" id="UP000001072"/>
    </source>
</evidence>
<feature type="compositionally biased region" description="Basic residues" evidence="1">
    <location>
        <begin position="437"/>
        <end position="446"/>
    </location>
</feature>
<dbReference type="InterPro" id="IPR039931">
    <property type="entry name" value="EEIG1/2-like"/>
</dbReference>
<organism evidence="4">
    <name type="scientific">Melampsora larici-populina (strain 98AG31 / pathotype 3-4-7)</name>
    <name type="common">Poplar leaf rust fungus</name>
    <dbReference type="NCBI Taxonomy" id="747676"/>
    <lineage>
        <taxon>Eukaryota</taxon>
        <taxon>Fungi</taxon>
        <taxon>Dikarya</taxon>
        <taxon>Basidiomycota</taxon>
        <taxon>Pucciniomycotina</taxon>
        <taxon>Pucciniomycetes</taxon>
        <taxon>Pucciniales</taxon>
        <taxon>Melampsoraceae</taxon>
        <taxon>Melampsora</taxon>
    </lineage>
</organism>
<dbReference type="Proteomes" id="UP000001072">
    <property type="component" value="Unassembled WGS sequence"/>
</dbReference>
<dbReference type="HOGENOM" id="CLU_482386_0_0_1"/>
<dbReference type="PANTHER" id="PTHR21456">
    <property type="entry name" value="FAMILY WITH SEQUENCE SIMILARITY 102"/>
    <property type="match status" value="1"/>
</dbReference>
<accession>F4R5I2</accession>
<protein>
    <recommendedName>
        <fullName evidence="2">C2 NT-type domain-containing protein</fullName>
    </recommendedName>
</protein>
<dbReference type="InParanoid" id="F4R5I2"/>
<feature type="compositionally biased region" description="Basic and acidic residues" evidence="1">
    <location>
        <begin position="376"/>
        <end position="386"/>
    </location>
</feature>